<dbReference type="PANTHER" id="PTHR12677">
    <property type="entry name" value="GOLGI APPARATUS MEMBRANE PROTEIN TVP38-RELATED"/>
    <property type="match status" value="1"/>
</dbReference>
<feature type="transmembrane region" description="Helical" evidence="6">
    <location>
        <begin position="112"/>
        <end position="132"/>
    </location>
</feature>
<keyword evidence="3 6" id="KW-0812">Transmembrane</keyword>
<keyword evidence="9" id="KW-1185">Reference proteome</keyword>
<evidence type="ECO:0000259" key="7">
    <source>
        <dbReference type="Pfam" id="PF09335"/>
    </source>
</evidence>
<dbReference type="RefSeq" id="WP_241711506.1">
    <property type="nucleotide sequence ID" value="NZ_JALBUF010000001.1"/>
</dbReference>
<protein>
    <recommendedName>
        <fullName evidence="6">TVP38/TMEM64 family membrane protein</fullName>
    </recommendedName>
</protein>
<evidence type="ECO:0000256" key="5">
    <source>
        <dbReference type="ARBA" id="ARBA00023136"/>
    </source>
</evidence>
<comment type="caution">
    <text evidence="8">The sequence shown here is derived from an EMBL/GenBank/DDBJ whole genome shotgun (WGS) entry which is preliminary data.</text>
</comment>
<dbReference type="InterPro" id="IPR032816">
    <property type="entry name" value="VTT_dom"/>
</dbReference>
<proteinExistence type="inferred from homology"/>
<dbReference type="InterPro" id="IPR015414">
    <property type="entry name" value="TMEM64"/>
</dbReference>
<comment type="similarity">
    <text evidence="6">Belongs to the TVP38/TMEM64 family.</text>
</comment>
<evidence type="ECO:0000313" key="9">
    <source>
        <dbReference type="Proteomes" id="UP001139263"/>
    </source>
</evidence>
<dbReference type="Proteomes" id="UP001139263">
    <property type="component" value="Unassembled WGS sequence"/>
</dbReference>
<gene>
    <name evidence="8" type="ORF">MM817_00125</name>
</gene>
<dbReference type="AlphaFoldDB" id="A0A9X1V5T9"/>
<comment type="subcellular location">
    <subcellularLocation>
        <location evidence="1 6">Cell membrane</location>
        <topology evidence="1 6">Multi-pass membrane protein</topology>
    </subcellularLocation>
</comment>
<feature type="transmembrane region" description="Helical" evidence="6">
    <location>
        <begin position="66"/>
        <end position="92"/>
    </location>
</feature>
<evidence type="ECO:0000256" key="2">
    <source>
        <dbReference type="ARBA" id="ARBA00022475"/>
    </source>
</evidence>
<dbReference type="EMBL" id="JALBUF010000001">
    <property type="protein sequence ID" value="MCI0181878.1"/>
    <property type="molecule type" value="Genomic_DNA"/>
</dbReference>
<evidence type="ECO:0000256" key="4">
    <source>
        <dbReference type="ARBA" id="ARBA00022989"/>
    </source>
</evidence>
<evidence type="ECO:0000256" key="6">
    <source>
        <dbReference type="RuleBase" id="RU366058"/>
    </source>
</evidence>
<feature type="transmembrane region" description="Helical" evidence="6">
    <location>
        <begin position="215"/>
        <end position="236"/>
    </location>
</feature>
<evidence type="ECO:0000313" key="8">
    <source>
        <dbReference type="EMBL" id="MCI0181878.1"/>
    </source>
</evidence>
<reference evidence="8" key="1">
    <citation type="submission" date="2022-03" db="EMBL/GenBank/DDBJ databases">
        <title>Draft Genome Sequence of Firmicute Strain S0AB, a Heterotrophic Iron/Sulfur-Oxidizing Extreme Acidophile.</title>
        <authorList>
            <person name="Vergara E."/>
            <person name="Pakostova E."/>
            <person name="Johnson D.B."/>
            <person name="Holmes D.S."/>
        </authorList>
    </citation>
    <scope>NUCLEOTIDE SEQUENCE</scope>
    <source>
        <strain evidence="8">S0AB</strain>
    </source>
</reference>
<keyword evidence="2 6" id="KW-1003">Cell membrane</keyword>
<accession>A0A9X1V5T9</accession>
<feature type="transmembrane region" description="Helical" evidence="6">
    <location>
        <begin position="37"/>
        <end position="54"/>
    </location>
</feature>
<name>A0A9X1V5T9_9BACL</name>
<organism evidence="8 9">
    <name type="scientific">Sulfoacidibacillus ferrooxidans</name>
    <dbReference type="NCBI Taxonomy" id="2005001"/>
    <lineage>
        <taxon>Bacteria</taxon>
        <taxon>Bacillati</taxon>
        <taxon>Bacillota</taxon>
        <taxon>Bacilli</taxon>
        <taxon>Bacillales</taxon>
        <taxon>Alicyclobacillaceae</taxon>
        <taxon>Sulfoacidibacillus</taxon>
    </lineage>
</organism>
<dbReference type="GO" id="GO:0005886">
    <property type="term" value="C:plasma membrane"/>
    <property type="evidence" value="ECO:0007669"/>
    <property type="project" value="UniProtKB-SubCell"/>
</dbReference>
<keyword evidence="5 6" id="KW-0472">Membrane</keyword>
<feature type="transmembrane region" description="Helical" evidence="6">
    <location>
        <begin position="153"/>
        <end position="174"/>
    </location>
</feature>
<keyword evidence="4 6" id="KW-1133">Transmembrane helix</keyword>
<evidence type="ECO:0000256" key="1">
    <source>
        <dbReference type="ARBA" id="ARBA00004651"/>
    </source>
</evidence>
<evidence type="ECO:0000256" key="3">
    <source>
        <dbReference type="ARBA" id="ARBA00022692"/>
    </source>
</evidence>
<feature type="transmembrane region" description="Helical" evidence="6">
    <location>
        <begin position="186"/>
        <end position="208"/>
    </location>
</feature>
<dbReference type="Pfam" id="PF09335">
    <property type="entry name" value="VTT_dom"/>
    <property type="match status" value="1"/>
</dbReference>
<feature type="domain" description="VTT" evidence="7">
    <location>
        <begin position="92"/>
        <end position="202"/>
    </location>
</feature>
<sequence>MYNGYMFCNHLFWRGRWAAIKKDRFDERERPFELKPIPVFIGVLLLAGVGWLYFHYRHSLSIHHAIIVIQSAGVYGILVAILLMAILCILPVPSEFLIVANMIIYGVGWGLFYSWVGAVIGAVFAMYLTRFFGQPYVRRLLPDKRQQQVNEWVLQRGTLGLFALRFVPFVPFHALNYIAGLLDVDLWPFVWTTALGIVPFDLVMGALFMGVSHGAAIWFVGAAVPFAILLVLGVIFRKKWFAAVKGTSTEEEIH</sequence>
<dbReference type="PANTHER" id="PTHR12677:SF59">
    <property type="entry name" value="GOLGI APPARATUS MEMBRANE PROTEIN TVP38-RELATED"/>
    <property type="match status" value="1"/>
</dbReference>